<dbReference type="HOGENOM" id="CLU_1441221_0_0_1"/>
<protein>
    <submittedName>
        <fullName evidence="2">Uncharacterized protein</fullName>
    </submittedName>
</protein>
<accession>W4KP91</accession>
<dbReference type="RefSeq" id="XP_009541535.1">
    <property type="nucleotide sequence ID" value="XM_009543240.1"/>
</dbReference>
<keyword evidence="1" id="KW-0472">Membrane</keyword>
<keyword evidence="1" id="KW-1133">Transmembrane helix</keyword>
<sequence>MWMWTDRLASAGRTFFLSVTLFCGFSRLALMLLGFVRTSSRLSSLARPSVRSPCWGVCRDMHLLFAFDRGRTLYFVPPPLQLLGFGLGFALDLGRLASFASGFVNSPFHPSVRPSGGFFFPSRLLARSCRTLEYSSSSLDIFSCLFGFGFGFVSDLSRRASDLDRLPPLFFSSSLYVRLDAMALSLPV</sequence>
<name>W4KP91_HETIT</name>
<dbReference type="InParanoid" id="W4KP91"/>
<reference evidence="2 3" key="1">
    <citation type="journal article" date="2012" name="New Phytol.">
        <title>Insight into trade-off between wood decay and parasitism from the genome of a fungal forest pathogen.</title>
        <authorList>
            <person name="Olson A."/>
            <person name="Aerts A."/>
            <person name="Asiegbu F."/>
            <person name="Belbahri L."/>
            <person name="Bouzid O."/>
            <person name="Broberg A."/>
            <person name="Canback B."/>
            <person name="Coutinho P.M."/>
            <person name="Cullen D."/>
            <person name="Dalman K."/>
            <person name="Deflorio G."/>
            <person name="van Diepen L.T."/>
            <person name="Dunand C."/>
            <person name="Duplessis S."/>
            <person name="Durling M."/>
            <person name="Gonthier P."/>
            <person name="Grimwood J."/>
            <person name="Fossdal C.G."/>
            <person name="Hansson D."/>
            <person name="Henrissat B."/>
            <person name="Hietala A."/>
            <person name="Himmelstrand K."/>
            <person name="Hoffmeister D."/>
            <person name="Hogberg N."/>
            <person name="James T.Y."/>
            <person name="Karlsson M."/>
            <person name="Kohler A."/>
            <person name="Kues U."/>
            <person name="Lee Y.H."/>
            <person name="Lin Y.C."/>
            <person name="Lind M."/>
            <person name="Lindquist E."/>
            <person name="Lombard V."/>
            <person name="Lucas S."/>
            <person name="Lunden K."/>
            <person name="Morin E."/>
            <person name="Murat C."/>
            <person name="Park J."/>
            <person name="Raffaello T."/>
            <person name="Rouze P."/>
            <person name="Salamov A."/>
            <person name="Schmutz J."/>
            <person name="Solheim H."/>
            <person name="Stahlberg J."/>
            <person name="Velez H."/>
            <person name="de Vries R.P."/>
            <person name="Wiebenga A."/>
            <person name="Woodward S."/>
            <person name="Yakovlev I."/>
            <person name="Garbelotto M."/>
            <person name="Martin F."/>
            <person name="Grigoriev I.V."/>
            <person name="Stenlid J."/>
        </authorList>
    </citation>
    <scope>NUCLEOTIDE SEQUENCE [LARGE SCALE GENOMIC DNA]</scope>
    <source>
        <strain evidence="2 3">TC 32-1</strain>
    </source>
</reference>
<dbReference type="AlphaFoldDB" id="W4KP91"/>
<organism evidence="2 3">
    <name type="scientific">Heterobasidion irregulare (strain TC 32-1)</name>
    <dbReference type="NCBI Taxonomy" id="747525"/>
    <lineage>
        <taxon>Eukaryota</taxon>
        <taxon>Fungi</taxon>
        <taxon>Dikarya</taxon>
        <taxon>Basidiomycota</taxon>
        <taxon>Agaricomycotina</taxon>
        <taxon>Agaricomycetes</taxon>
        <taxon>Russulales</taxon>
        <taxon>Bondarzewiaceae</taxon>
        <taxon>Heterobasidion</taxon>
        <taxon>Heterobasidion annosum species complex</taxon>
    </lineage>
</organism>
<dbReference type="GeneID" id="20671936"/>
<proteinExistence type="predicted"/>
<dbReference type="KEGG" id="hir:HETIRDRAFT_378805"/>
<keyword evidence="3" id="KW-1185">Reference proteome</keyword>
<dbReference type="EMBL" id="KI925454">
    <property type="protein sequence ID" value="ETW87663.1"/>
    <property type="molecule type" value="Genomic_DNA"/>
</dbReference>
<keyword evidence="1" id="KW-0812">Transmembrane</keyword>
<evidence type="ECO:0000313" key="2">
    <source>
        <dbReference type="EMBL" id="ETW87663.1"/>
    </source>
</evidence>
<evidence type="ECO:0000313" key="3">
    <source>
        <dbReference type="Proteomes" id="UP000030671"/>
    </source>
</evidence>
<gene>
    <name evidence="2" type="ORF">HETIRDRAFT_378805</name>
</gene>
<evidence type="ECO:0000256" key="1">
    <source>
        <dbReference type="SAM" id="Phobius"/>
    </source>
</evidence>
<feature type="transmembrane region" description="Helical" evidence="1">
    <location>
        <begin position="15"/>
        <end position="36"/>
    </location>
</feature>
<dbReference type="Proteomes" id="UP000030671">
    <property type="component" value="Unassembled WGS sequence"/>
</dbReference>